<feature type="transmembrane region" description="Helical" evidence="8">
    <location>
        <begin position="361"/>
        <end position="379"/>
    </location>
</feature>
<evidence type="ECO:0000256" key="7">
    <source>
        <dbReference type="ARBA" id="ARBA00023136"/>
    </source>
</evidence>
<reference evidence="10 11" key="1">
    <citation type="submission" date="2018-04" db="EMBL/GenBank/DDBJ databases">
        <title>Genomic Encyclopedia of Archaeal and Bacterial Type Strains, Phase II (KMG-II): from individual species to whole genera.</title>
        <authorList>
            <person name="Goeker M."/>
        </authorList>
    </citation>
    <scope>NUCLEOTIDE SEQUENCE [LARGE SCALE GENOMIC DNA]</scope>
    <source>
        <strain evidence="10 11">DSM 25521</strain>
    </source>
</reference>
<dbReference type="GO" id="GO:0015528">
    <property type="term" value="F:lactose:proton symporter activity"/>
    <property type="evidence" value="ECO:0007669"/>
    <property type="project" value="TreeGrafter"/>
</dbReference>
<feature type="transmembrane region" description="Helical" evidence="8">
    <location>
        <begin position="53"/>
        <end position="72"/>
    </location>
</feature>
<feature type="transmembrane region" description="Helical" evidence="8">
    <location>
        <begin position="106"/>
        <end position="130"/>
    </location>
</feature>
<organism evidence="10 11">
    <name type="scientific">Phreatobacter oligotrophus</name>
    <dbReference type="NCBI Taxonomy" id="1122261"/>
    <lineage>
        <taxon>Bacteria</taxon>
        <taxon>Pseudomonadati</taxon>
        <taxon>Pseudomonadota</taxon>
        <taxon>Alphaproteobacteria</taxon>
        <taxon>Hyphomicrobiales</taxon>
        <taxon>Phreatobacteraceae</taxon>
        <taxon>Phreatobacter</taxon>
    </lineage>
</organism>
<dbReference type="Gene3D" id="1.20.1250.20">
    <property type="entry name" value="MFS general substrate transporter like domains"/>
    <property type="match status" value="2"/>
</dbReference>
<evidence type="ECO:0000256" key="4">
    <source>
        <dbReference type="ARBA" id="ARBA00022519"/>
    </source>
</evidence>
<feature type="transmembrane region" description="Helical" evidence="8">
    <location>
        <begin position="272"/>
        <end position="290"/>
    </location>
</feature>
<evidence type="ECO:0000313" key="10">
    <source>
        <dbReference type="EMBL" id="PTM61836.1"/>
    </source>
</evidence>
<dbReference type="GO" id="GO:0005886">
    <property type="term" value="C:plasma membrane"/>
    <property type="evidence" value="ECO:0007669"/>
    <property type="project" value="UniProtKB-SubCell"/>
</dbReference>
<feature type="domain" description="Major facilitator superfamily associated" evidence="9">
    <location>
        <begin position="17"/>
        <end position="357"/>
    </location>
</feature>
<dbReference type="Pfam" id="PF12832">
    <property type="entry name" value="MFS_1_like"/>
    <property type="match status" value="1"/>
</dbReference>
<dbReference type="OrthoDB" id="9150135at2"/>
<comment type="subcellular location">
    <subcellularLocation>
        <location evidence="1">Cell inner membrane</location>
        <topology evidence="1">Multi-pass membrane protein</topology>
    </subcellularLocation>
</comment>
<feature type="transmembrane region" description="Helical" evidence="8">
    <location>
        <begin position="208"/>
        <end position="229"/>
    </location>
</feature>
<keyword evidence="5 8" id="KW-0812">Transmembrane</keyword>
<proteinExistence type="predicted"/>
<dbReference type="InterPro" id="IPR026032">
    <property type="entry name" value="HcaT-like"/>
</dbReference>
<dbReference type="GO" id="GO:0030395">
    <property type="term" value="F:lactose binding"/>
    <property type="evidence" value="ECO:0007669"/>
    <property type="project" value="TreeGrafter"/>
</dbReference>
<feature type="transmembrane region" description="Helical" evidence="8">
    <location>
        <begin position="21"/>
        <end position="41"/>
    </location>
</feature>
<dbReference type="RefSeq" id="WP_108174280.1">
    <property type="nucleotide sequence ID" value="NZ_PZZL01000001.1"/>
</dbReference>
<feature type="transmembrane region" description="Helical" evidence="8">
    <location>
        <begin position="142"/>
        <end position="165"/>
    </location>
</feature>
<dbReference type="EMBL" id="PZZL01000001">
    <property type="protein sequence ID" value="PTM61836.1"/>
    <property type="molecule type" value="Genomic_DNA"/>
</dbReference>
<gene>
    <name evidence="10" type="ORF">C8P69_101507</name>
</gene>
<sequence length="400" mass="42371">MVRVPITKSDDSRRFATRLSLFYAAMFIGFGLHQPFFPVWLKTKGLADAQVGMILAGGQLVRLLATPVVTYLADKAGTLSYAIVICCFATAVAFIGVALADGFTMILIGVILTGLVWSPLVPLTDAYGLAGVARRTLDYGRIRVWGSVAFMGANIAGGIILTLIAPDWIAWMIWASLVPLAIVSVMLVHDRPDRSVAPSGPGFFNQRFVLIMIAAALLQGSHAVYYGFASIHWKAIGYSGFTVGTLWAIAVLAEIVMFWVATRFTRDWRPTTFLLIGGAGGLLRWVVMALDPPLWINAPLQLLHAAGFGLVHLGTMSYLAARLPPHQRASGQGTVSVAIGGSMALSTLIAGYLYARTGVGAYVAMAGLCAAGIIVTAVARAMPVPRPAAPVQPQSEGAGG</sequence>
<evidence type="ECO:0000256" key="1">
    <source>
        <dbReference type="ARBA" id="ARBA00004429"/>
    </source>
</evidence>
<dbReference type="AlphaFoldDB" id="A0A2T4ZIN0"/>
<feature type="transmembrane region" description="Helical" evidence="8">
    <location>
        <begin position="333"/>
        <end position="355"/>
    </location>
</feature>
<comment type="caution">
    <text evidence="10">The sequence shown here is derived from an EMBL/GenBank/DDBJ whole genome shotgun (WGS) entry which is preliminary data.</text>
</comment>
<dbReference type="NCBIfam" id="NF037955">
    <property type="entry name" value="mfs"/>
    <property type="match status" value="1"/>
</dbReference>
<feature type="transmembrane region" description="Helical" evidence="8">
    <location>
        <begin position="235"/>
        <end position="260"/>
    </location>
</feature>
<name>A0A2T4ZIN0_9HYPH</name>
<dbReference type="InterPro" id="IPR024989">
    <property type="entry name" value="MFS_assoc_dom"/>
</dbReference>
<dbReference type="SUPFAM" id="SSF103473">
    <property type="entry name" value="MFS general substrate transporter"/>
    <property type="match status" value="1"/>
</dbReference>
<evidence type="ECO:0000256" key="2">
    <source>
        <dbReference type="ARBA" id="ARBA00022448"/>
    </source>
</evidence>
<keyword evidence="11" id="KW-1185">Reference proteome</keyword>
<feature type="transmembrane region" description="Helical" evidence="8">
    <location>
        <begin position="79"/>
        <end position="100"/>
    </location>
</feature>
<keyword evidence="4" id="KW-0997">Cell inner membrane</keyword>
<dbReference type="Proteomes" id="UP000241808">
    <property type="component" value="Unassembled WGS sequence"/>
</dbReference>
<evidence type="ECO:0000256" key="6">
    <source>
        <dbReference type="ARBA" id="ARBA00022989"/>
    </source>
</evidence>
<keyword evidence="7 8" id="KW-0472">Membrane</keyword>
<keyword evidence="6 8" id="KW-1133">Transmembrane helix</keyword>
<evidence type="ECO:0000256" key="3">
    <source>
        <dbReference type="ARBA" id="ARBA00022475"/>
    </source>
</evidence>
<keyword evidence="2" id="KW-0813">Transport</keyword>
<evidence type="ECO:0000256" key="5">
    <source>
        <dbReference type="ARBA" id="ARBA00022692"/>
    </source>
</evidence>
<feature type="transmembrane region" description="Helical" evidence="8">
    <location>
        <begin position="171"/>
        <end position="188"/>
    </location>
</feature>
<protein>
    <submittedName>
        <fullName evidence="10">PPP family 3-phenylpropionic acid transporter</fullName>
    </submittedName>
</protein>
<accession>A0A2T4ZIN0</accession>
<evidence type="ECO:0000259" key="9">
    <source>
        <dbReference type="Pfam" id="PF12832"/>
    </source>
</evidence>
<dbReference type="InterPro" id="IPR036259">
    <property type="entry name" value="MFS_trans_sf"/>
</dbReference>
<dbReference type="PANTHER" id="PTHR23522:SF10">
    <property type="entry name" value="3-PHENYLPROPIONIC ACID TRANSPORTER-RELATED"/>
    <property type="match status" value="1"/>
</dbReference>
<dbReference type="PANTHER" id="PTHR23522">
    <property type="entry name" value="BLL5896 PROTEIN"/>
    <property type="match status" value="1"/>
</dbReference>
<evidence type="ECO:0000256" key="8">
    <source>
        <dbReference type="SAM" id="Phobius"/>
    </source>
</evidence>
<evidence type="ECO:0000313" key="11">
    <source>
        <dbReference type="Proteomes" id="UP000241808"/>
    </source>
</evidence>
<feature type="transmembrane region" description="Helical" evidence="8">
    <location>
        <begin position="302"/>
        <end position="321"/>
    </location>
</feature>
<keyword evidence="3" id="KW-1003">Cell membrane</keyword>
<dbReference type="PIRSF" id="PIRSF004925">
    <property type="entry name" value="HcaT"/>
    <property type="match status" value="1"/>
</dbReference>